<reference evidence="12" key="1">
    <citation type="journal article" date="2018" name="Sci. Rep.">
        <title>Lignite coal burning seam in the remote Altai Mountains harbors a hydrogen-driven thermophilic microbial community.</title>
        <authorList>
            <person name="Kadnikov V.V."/>
            <person name="Mardanov A.V."/>
            <person name="Ivasenko D.A."/>
            <person name="Antsiferov D.V."/>
            <person name="Beletsky A.V."/>
            <person name="Karnachuk O.V."/>
            <person name="Ravin N.V."/>
        </authorList>
    </citation>
    <scope>NUCLEOTIDE SEQUENCE [LARGE SCALE GENOMIC DNA]</scope>
</reference>
<evidence type="ECO:0000313" key="12">
    <source>
        <dbReference type="Proteomes" id="UP000244338"/>
    </source>
</evidence>
<keyword evidence="2" id="KW-0813">Transport</keyword>
<dbReference type="GO" id="GO:0005737">
    <property type="term" value="C:cytoplasm"/>
    <property type="evidence" value="ECO:0007669"/>
    <property type="project" value="UniProtKB-SubCell"/>
</dbReference>
<dbReference type="NCBIfam" id="TIGR01026">
    <property type="entry name" value="fliI_yscN"/>
    <property type="match status" value="1"/>
</dbReference>
<dbReference type="InterPro" id="IPR004100">
    <property type="entry name" value="ATPase_F1/V1/A1_a/bsu_N"/>
</dbReference>
<dbReference type="AlphaFoldDB" id="A0A2R6Y500"/>
<evidence type="ECO:0000256" key="3">
    <source>
        <dbReference type="ARBA" id="ARBA00022490"/>
    </source>
</evidence>
<dbReference type="Pfam" id="PF18269">
    <property type="entry name" value="T3SS_ATPase_C"/>
    <property type="match status" value="1"/>
</dbReference>
<evidence type="ECO:0000256" key="6">
    <source>
        <dbReference type="ARBA" id="ARBA00022927"/>
    </source>
</evidence>
<evidence type="ECO:0000313" key="11">
    <source>
        <dbReference type="EMBL" id="PTQ57725.1"/>
    </source>
</evidence>
<dbReference type="Pfam" id="PF00006">
    <property type="entry name" value="ATP-synt_ab"/>
    <property type="match status" value="1"/>
</dbReference>
<sequence>MSAIPNLTSEPVEQNAVKQHNQQHRTRQPDTHGILTRRFYHLREHLQTIQAYELIGEVKEVIGLTVAARGPMVKIGDILVIEPRDGREAVLCEAVGFREKDVLLMPLGELGSIGVGARVRALGAPLSVTVGPELIGRILDGLGRPMDGKGPLVGVASPIVRPSPSPLSRPPIQEKLSVGVRAIDGLITLGKGQRIGIFAGSGVGKSTLLGMMARGTQADVNVIALIGERGREVREFIERDLGEEGLRRSVVVAVPSDQPALLRIKGALVATAIAEFFRDQGQDVLFMMDSVTRLAMAQREIGLAIGEPPTTRGYPPSVFALLPKVLERTGTSEQGTITAIYTVLVDGDDMNEPIADAVRGILDGHIVLSRKLAHQGMFPAVDILSSVSRLMPRLVDERQRQLVETFRSWTALIREAEDLLSIGAYRRGHNLRLDEALSHREAMEAFLKQRMDESETMENTWIALERAVGPSA</sequence>
<keyword evidence="4" id="KW-0547">Nucleotide-binding</keyword>
<dbReference type="InterPro" id="IPR050053">
    <property type="entry name" value="ATPase_alpha/beta_chains"/>
</dbReference>
<dbReference type="InterPro" id="IPR000194">
    <property type="entry name" value="ATPase_F1/V1/A1_a/bsu_nucl-bd"/>
</dbReference>
<keyword evidence="7" id="KW-1278">Translocase</keyword>
<dbReference type="GO" id="GO:0005524">
    <property type="term" value="F:ATP binding"/>
    <property type="evidence" value="ECO:0007669"/>
    <property type="project" value="UniProtKB-KW"/>
</dbReference>
<evidence type="ECO:0000256" key="4">
    <source>
        <dbReference type="ARBA" id="ARBA00022741"/>
    </source>
</evidence>
<dbReference type="CDD" id="cd01136">
    <property type="entry name" value="ATPase_flagellum-secretory_path_III"/>
    <property type="match status" value="1"/>
</dbReference>
<evidence type="ECO:0000256" key="5">
    <source>
        <dbReference type="ARBA" id="ARBA00022840"/>
    </source>
</evidence>
<dbReference type="GO" id="GO:0046933">
    <property type="term" value="F:proton-transporting ATP synthase activity, rotational mechanism"/>
    <property type="evidence" value="ECO:0007669"/>
    <property type="project" value="TreeGrafter"/>
</dbReference>
<dbReference type="InterPro" id="IPR005714">
    <property type="entry name" value="ATPase_T3SS_FliI/YscN"/>
</dbReference>
<dbReference type="SMART" id="SM00382">
    <property type="entry name" value="AAA"/>
    <property type="match status" value="1"/>
</dbReference>
<keyword evidence="8" id="KW-0406">Ion transport</keyword>
<dbReference type="InterPro" id="IPR003593">
    <property type="entry name" value="AAA+_ATPase"/>
</dbReference>
<keyword evidence="5" id="KW-0067">ATP-binding</keyword>
<dbReference type="PANTHER" id="PTHR15184:SF9">
    <property type="entry name" value="SPI-1 TYPE 3 SECRETION SYSTEM ATPASE"/>
    <property type="match status" value="1"/>
</dbReference>
<name>A0A2R6Y500_9BACL</name>
<dbReference type="GO" id="GO:0030257">
    <property type="term" value="C:type III protein secretion system complex"/>
    <property type="evidence" value="ECO:0007669"/>
    <property type="project" value="InterPro"/>
</dbReference>
<keyword evidence="6" id="KW-0653">Protein transport</keyword>
<feature type="domain" description="AAA+ ATPase" evidence="10">
    <location>
        <begin position="191"/>
        <end position="372"/>
    </location>
</feature>
<organism evidence="11 12">
    <name type="scientific">Candidatus Carbonibacillus altaicus</name>
    <dbReference type="NCBI Taxonomy" id="2163959"/>
    <lineage>
        <taxon>Bacteria</taxon>
        <taxon>Bacillati</taxon>
        <taxon>Bacillota</taxon>
        <taxon>Bacilli</taxon>
        <taxon>Bacillales</taxon>
        <taxon>Candidatus Carbonibacillus</taxon>
    </lineage>
</organism>
<dbReference type="GO" id="GO:0016887">
    <property type="term" value="F:ATP hydrolysis activity"/>
    <property type="evidence" value="ECO:0007669"/>
    <property type="project" value="InterPro"/>
</dbReference>
<evidence type="ECO:0000256" key="7">
    <source>
        <dbReference type="ARBA" id="ARBA00022967"/>
    </source>
</evidence>
<feature type="region of interest" description="Disordered" evidence="9">
    <location>
        <begin position="1"/>
        <end position="29"/>
    </location>
</feature>
<dbReference type="Pfam" id="PF02874">
    <property type="entry name" value="ATP-synt_ab_N"/>
    <property type="match status" value="1"/>
</dbReference>
<dbReference type="PANTHER" id="PTHR15184">
    <property type="entry name" value="ATP SYNTHASE"/>
    <property type="match status" value="1"/>
</dbReference>
<evidence type="ECO:0000256" key="9">
    <source>
        <dbReference type="SAM" id="MobiDB-lite"/>
    </source>
</evidence>
<feature type="compositionally biased region" description="Polar residues" evidence="9">
    <location>
        <begin position="1"/>
        <end position="20"/>
    </location>
</feature>
<dbReference type="SUPFAM" id="SSF52540">
    <property type="entry name" value="P-loop containing nucleoside triphosphate hydrolases"/>
    <property type="match status" value="1"/>
</dbReference>
<evidence type="ECO:0000256" key="1">
    <source>
        <dbReference type="ARBA" id="ARBA00004496"/>
    </source>
</evidence>
<evidence type="ECO:0000256" key="2">
    <source>
        <dbReference type="ARBA" id="ARBA00022448"/>
    </source>
</evidence>
<accession>A0A2R6Y500</accession>
<dbReference type="GO" id="GO:0030254">
    <property type="term" value="P:protein secretion by the type III secretion system"/>
    <property type="evidence" value="ECO:0007669"/>
    <property type="project" value="InterPro"/>
</dbReference>
<dbReference type="InterPro" id="IPR027417">
    <property type="entry name" value="P-loop_NTPase"/>
</dbReference>
<dbReference type="Gene3D" id="3.40.50.12240">
    <property type="match status" value="1"/>
</dbReference>
<gene>
    <name evidence="11" type="ORF">BSOLF_0920</name>
</gene>
<dbReference type="FunFam" id="3.40.50.12240:FF:000002">
    <property type="entry name" value="Flagellum-specific ATP synthase FliI"/>
    <property type="match status" value="1"/>
</dbReference>
<evidence type="ECO:0000256" key="8">
    <source>
        <dbReference type="ARBA" id="ARBA00023065"/>
    </source>
</evidence>
<comment type="subcellular location">
    <subcellularLocation>
        <location evidence="1">Cytoplasm</location>
    </subcellularLocation>
</comment>
<protein>
    <submittedName>
        <fullName evidence="11">Flagellum-specific ATP synthase FliI</fullName>
    </submittedName>
</protein>
<proteinExistence type="predicted"/>
<evidence type="ECO:0000259" key="10">
    <source>
        <dbReference type="SMART" id="SM00382"/>
    </source>
</evidence>
<dbReference type="EMBL" id="PEBX01000003">
    <property type="protein sequence ID" value="PTQ57725.1"/>
    <property type="molecule type" value="Genomic_DNA"/>
</dbReference>
<comment type="caution">
    <text evidence="11">The sequence shown here is derived from an EMBL/GenBank/DDBJ whole genome shotgun (WGS) entry which is preliminary data.</text>
</comment>
<dbReference type="Proteomes" id="UP000244338">
    <property type="component" value="Unassembled WGS sequence"/>
</dbReference>
<keyword evidence="3" id="KW-0963">Cytoplasm</keyword>
<dbReference type="InterPro" id="IPR040627">
    <property type="entry name" value="T3SS_ATPase_C"/>
</dbReference>